<accession>Q2SPZ6</accession>
<dbReference type="STRING" id="349521.HCH_00366"/>
<name>Q2SPZ6_HAHCH</name>
<organism evidence="1 2">
    <name type="scientific">Hahella chejuensis (strain KCTC 2396)</name>
    <dbReference type="NCBI Taxonomy" id="349521"/>
    <lineage>
        <taxon>Bacteria</taxon>
        <taxon>Pseudomonadati</taxon>
        <taxon>Pseudomonadota</taxon>
        <taxon>Gammaproteobacteria</taxon>
        <taxon>Oceanospirillales</taxon>
        <taxon>Hahellaceae</taxon>
        <taxon>Hahella</taxon>
    </lineage>
</organism>
<dbReference type="AlphaFoldDB" id="Q2SPZ6"/>
<sequence>MLLFCDNFNFKNNELYYLKNKIRDIECKSVHKVSIQIVIMGTDHHPPSKKSVHLLTGKIVG</sequence>
<dbReference type="HOGENOM" id="CLU_2916120_0_0_6"/>
<dbReference type="KEGG" id="hch:HCH_00366"/>
<gene>
    <name evidence="1" type="ordered locus">HCH_00366</name>
</gene>
<proteinExistence type="predicted"/>
<dbReference type="Proteomes" id="UP000000238">
    <property type="component" value="Chromosome"/>
</dbReference>
<protein>
    <submittedName>
        <fullName evidence="1">Uncharacterized protein</fullName>
    </submittedName>
</protein>
<reference evidence="1 2" key="1">
    <citation type="journal article" date="2005" name="Nucleic Acids Res.">
        <title>Genomic blueprint of Hahella chejuensis, a marine microbe producing an algicidal agent.</title>
        <authorList>
            <person name="Jeong H."/>
            <person name="Yim J.H."/>
            <person name="Lee C."/>
            <person name="Choi S.-H."/>
            <person name="Park Y.K."/>
            <person name="Yoon S.H."/>
            <person name="Hur C.-G."/>
            <person name="Kang H.-Y."/>
            <person name="Kim D."/>
            <person name="Lee H.H."/>
            <person name="Park K.H."/>
            <person name="Park S.-H."/>
            <person name="Park H.-S."/>
            <person name="Lee H.K."/>
            <person name="Oh T.K."/>
            <person name="Kim J.F."/>
        </authorList>
    </citation>
    <scope>NUCLEOTIDE SEQUENCE [LARGE SCALE GENOMIC DNA]</scope>
    <source>
        <strain evidence="1 2">KCTC 2396</strain>
    </source>
</reference>
<dbReference type="EMBL" id="CP000155">
    <property type="protein sequence ID" value="ABC27278.1"/>
    <property type="molecule type" value="Genomic_DNA"/>
</dbReference>
<keyword evidence="2" id="KW-1185">Reference proteome</keyword>
<evidence type="ECO:0000313" key="2">
    <source>
        <dbReference type="Proteomes" id="UP000000238"/>
    </source>
</evidence>
<evidence type="ECO:0000313" key="1">
    <source>
        <dbReference type="EMBL" id="ABC27278.1"/>
    </source>
</evidence>